<keyword evidence="7" id="KW-1185">Reference proteome</keyword>
<dbReference type="InterPro" id="IPR011055">
    <property type="entry name" value="Dup_hybrid_motif"/>
</dbReference>
<dbReference type="OrthoDB" id="9805070at2"/>
<keyword evidence="3" id="KW-0472">Membrane</keyword>
<feature type="coiled-coil region" evidence="2">
    <location>
        <begin position="135"/>
        <end position="162"/>
    </location>
</feature>
<dbReference type="InterPro" id="IPR050570">
    <property type="entry name" value="Cell_wall_metabolism_enzyme"/>
</dbReference>
<protein>
    <submittedName>
        <fullName evidence="6">Murein DD-endopeptidase MepM and murein hydrolase activator NlpD, contain LysM domain</fullName>
    </submittedName>
</protein>
<feature type="transmembrane region" description="Helical" evidence="3">
    <location>
        <begin position="41"/>
        <end position="63"/>
    </location>
</feature>
<dbReference type="GO" id="GO:0004222">
    <property type="term" value="F:metalloendopeptidase activity"/>
    <property type="evidence" value="ECO:0007669"/>
    <property type="project" value="TreeGrafter"/>
</dbReference>
<dbReference type="EMBL" id="FTOT01000001">
    <property type="protein sequence ID" value="SIS52051.1"/>
    <property type="molecule type" value="Genomic_DNA"/>
</dbReference>
<reference evidence="6 7" key="1">
    <citation type="submission" date="2017-01" db="EMBL/GenBank/DDBJ databases">
        <authorList>
            <person name="Mah S.A."/>
            <person name="Swanson W.J."/>
            <person name="Moy G.W."/>
            <person name="Vacquier V.D."/>
        </authorList>
    </citation>
    <scope>NUCLEOTIDE SEQUENCE [LARGE SCALE GENOMIC DNA]</scope>
    <source>
        <strain evidence="6 7">DSM 26375</strain>
    </source>
</reference>
<proteinExistence type="predicted"/>
<gene>
    <name evidence="6" type="ORF">SAMN05421774_10120</name>
</gene>
<dbReference type="Pfam" id="PF01551">
    <property type="entry name" value="Peptidase_M23"/>
    <property type="match status" value="1"/>
</dbReference>
<feature type="domain" description="DUF5930" evidence="5">
    <location>
        <begin position="1"/>
        <end position="323"/>
    </location>
</feature>
<evidence type="ECO:0000313" key="7">
    <source>
        <dbReference type="Proteomes" id="UP000186141"/>
    </source>
</evidence>
<evidence type="ECO:0000313" key="6">
    <source>
        <dbReference type="EMBL" id="SIS52051.1"/>
    </source>
</evidence>
<name>A0A1N7JRZ5_9RHOB</name>
<evidence type="ECO:0000256" key="3">
    <source>
        <dbReference type="SAM" id="Phobius"/>
    </source>
</evidence>
<dbReference type="STRING" id="1086013.SAMN05421774_10120"/>
<organism evidence="6 7">
    <name type="scientific">Gemmobacter megaterium</name>
    <dbReference type="NCBI Taxonomy" id="1086013"/>
    <lineage>
        <taxon>Bacteria</taxon>
        <taxon>Pseudomonadati</taxon>
        <taxon>Pseudomonadota</taxon>
        <taxon>Alphaproteobacteria</taxon>
        <taxon>Rhodobacterales</taxon>
        <taxon>Paracoccaceae</taxon>
        <taxon>Gemmobacter</taxon>
    </lineage>
</organism>
<feature type="domain" description="M23ase beta-sheet core" evidence="4">
    <location>
        <begin position="340"/>
        <end position="435"/>
    </location>
</feature>
<keyword evidence="6" id="KW-0378">Hydrolase</keyword>
<dbReference type="Gene3D" id="2.70.70.10">
    <property type="entry name" value="Glucose Permease (Domain IIA)"/>
    <property type="match status" value="1"/>
</dbReference>
<dbReference type="RefSeq" id="WP_076527518.1">
    <property type="nucleotide sequence ID" value="NZ_BMEH01000001.1"/>
</dbReference>
<sequence length="446" mass="49423">MPQRLLQRVNHALERRFPEQRLFLKSDTETRFVRLRPLTQAIATVVGGALVAWTILATSILMIDYLSAGNAREQAQRSVTEFERRLDALSRERDERAQEAVRAQERFNQALAKVSQMQSLLLASEDRRKEVETGLDVVQLTLRRTIREREDARAEAAALKGELIAQGGEGSPEAARARDMETTLDLLAATLGATAVERDTMVQTAEAARAEARAVSDAKRKLEKRNDEIFRTLEDAVAVSMEPLDRMFRSAGLKPDEVLRQVRRGYSGQGGPLGPLRISTKGNDVSDDELRANRVLNGLDEMALYRLAAAKLPFAMPVKSGFRFTSGFGYRRDPKGAGRRMHSGTDFAAGRGTPIYTAGDGVVKKAGWHSGYGKTVIVQHEFGIETLYAHMSEIRVKEGQRVSRGDRIGDMGSTGRSTGTHLHYEVRVNGKPVNPMIYIKAASNVF</sequence>
<dbReference type="SUPFAM" id="SSF51261">
    <property type="entry name" value="Duplicated hybrid motif"/>
    <property type="match status" value="1"/>
</dbReference>
<dbReference type="InterPro" id="IPR045974">
    <property type="entry name" value="DUF5930"/>
</dbReference>
<keyword evidence="2" id="KW-0175">Coiled coil</keyword>
<accession>A0A1N7JRZ5</accession>
<dbReference type="InterPro" id="IPR016047">
    <property type="entry name" value="M23ase_b-sheet_dom"/>
</dbReference>
<feature type="coiled-coil region" evidence="2">
    <location>
        <begin position="72"/>
        <end position="106"/>
    </location>
</feature>
<dbReference type="Proteomes" id="UP000186141">
    <property type="component" value="Unassembled WGS sequence"/>
</dbReference>
<evidence type="ECO:0000259" key="4">
    <source>
        <dbReference type="Pfam" id="PF01551"/>
    </source>
</evidence>
<dbReference type="AlphaFoldDB" id="A0A1N7JRZ5"/>
<dbReference type="CDD" id="cd12797">
    <property type="entry name" value="M23_peptidase"/>
    <property type="match status" value="1"/>
</dbReference>
<dbReference type="PANTHER" id="PTHR21666:SF289">
    <property type="entry name" value="L-ALA--D-GLU ENDOPEPTIDASE"/>
    <property type="match status" value="1"/>
</dbReference>
<dbReference type="FunFam" id="2.70.70.10:FF:000006">
    <property type="entry name" value="M23 family peptidase"/>
    <property type="match status" value="1"/>
</dbReference>
<dbReference type="PANTHER" id="PTHR21666">
    <property type="entry name" value="PEPTIDASE-RELATED"/>
    <property type="match status" value="1"/>
</dbReference>
<evidence type="ECO:0000256" key="2">
    <source>
        <dbReference type="SAM" id="Coils"/>
    </source>
</evidence>
<keyword evidence="1" id="KW-0732">Signal</keyword>
<dbReference type="Pfam" id="PF19353">
    <property type="entry name" value="DUF5930"/>
    <property type="match status" value="1"/>
</dbReference>
<evidence type="ECO:0000256" key="1">
    <source>
        <dbReference type="ARBA" id="ARBA00022729"/>
    </source>
</evidence>
<keyword evidence="3" id="KW-1133">Transmembrane helix</keyword>
<keyword evidence="3" id="KW-0812">Transmembrane</keyword>
<evidence type="ECO:0000259" key="5">
    <source>
        <dbReference type="Pfam" id="PF19353"/>
    </source>
</evidence>